<accession>A0A061DD67</accession>
<gene>
    <name evidence="1" type="ORF">BBBOND_0310470</name>
</gene>
<dbReference type="Proteomes" id="UP000033188">
    <property type="component" value="Chromosome 3"/>
</dbReference>
<organism evidence="1 2">
    <name type="scientific">Babesia bigemina</name>
    <dbReference type="NCBI Taxonomy" id="5866"/>
    <lineage>
        <taxon>Eukaryota</taxon>
        <taxon>Sar</taxon>
        <taxon>Alveolata</taxon>
        <taxon>Apicomplexa</taxon>
        <taxon>Aconoidasida</taxon>
        <taxon>Piroplasmida</taxon>
        <taxon>Babesiidae</taxon>
        <taxon>Babesia</taxon>
    </lineage>
</organism>
<dbReference type="EMBL" id="LK391709">
    <property type="protein sequence ID" value="CDR97144.1"/>
    <property type="molecule type" value="Genomic_DNA"/>
</dbReference>
<keyword evidence="2" id="KW-1185">Reference proteome</keyword>
<evidence type="ECO:0000313" key="1">
    <source>
        <dbReference type="EMBL" id="CDR97144.1"/>
    </source>
</evidence>
<dbReference type="KEGG" id="bbig:BBBOND_0310470"/>
<dbReference type="VEuPathDB" id="PiroplasmaDB:BBBOND_0310470"/>
<protein>
    <submittedName>
        <fullName evidence="1">Uncharacterized protein</fullName>
    </submittedName>
</protein>
<dbReference type="AlphaFoldDB" id="A0A061DD67"/>
<evidence type="ECO:0000313" key="2">
    <source>
        <dbReference type="Proteomes" id="UP000033188"/>
    </source>
</evidence>
<dbReference type="OrthoDB" id="10346368at2759"/>
<name>A0A061DD67_BABBI</name>
<reference evidence="2" key="1">
    <citation type="journal article" date="2014" name="Nucleic Acids Res.">
        <title>The evolutionary dynamics of variant antigen genes in Babesia reveal a history of genomic innovation underlying host-parasite interaction.</title>
        <authorList>
            <person name="Jackson A.P."/>
            <person name="Otto T.D."/>
            <person name="Darby A."/>
            <person name="Ramaprasad A."/>
            <person name="Xia D."/>
            <person name="Echaide I.E."/>
            <person name="Farber M."/>
            <person name="Gahlot S."/>
            <person name="Gamble J."/>
            <person name="Gupta D."/>
            <person name="Gupta Y."/>
            <person name="Jackson L."/>
            <person name="Malandrin L."/>
            <person name="Malas T.B."/>
            <person name="Moussa E."/>
            <person name="Nair M."/>
            <person name="Reid A.J."/>
            <person name="Sanders M."/>
            <person name="Sharma J."/>
            <person name="Tracey A."/>
            <person name="Quail M.A."/>
            <person name="Weir W."/>
            <person name="Wastling J.M."/>
            <person name="Hall N."/>
            <person name="Willadsen P."/>
            <person name="Lingelbach K."/>
            <person name="Shiels B."/>
            <person name="Tait A."/>
            <person name="Berriman M."/>
            <person name="Allred D.R."/>
            <person name="Pain A."/>
        </authorList>
    </citation>
    <scope>NUCLEOTIDE SEQUENCE [LARGE SCALE GENOMIC DNA]</scope>
    <source>
        <strain evidence="2">Bond</strain>
    </source>
</reference>
<sequence length="253" mass="27886">MVYTSLTEAPHNLKEAIDWLMAVKGTDGENNLKALGKAVYDVLADKPIGKAELPALEKVKPIAKKFLEHKDLKGQWFVRMLMDRYNRPLNRFTNRVVKSMIYITDSDYKDAIKGQRLTAGNIGKKIGEVVDGCGKLLDGVKNHDKYKSAYSSEATWDASCSKDPEACAVVLVGIAPVLFVGLRSLFDAVPGRIFGVARPKAKGNSEKILTAVGYELPQRRSEILGAELLNALEGVSTEVLTTIYDLAGFWAFY</sequence>
<proteinExistence type="predicted"/>
<dbReference type="RefSeq" id="XP_012769330.1">
    <property type="nucleotide sequence ID" value="XM_012913876.1"/>
</dbReference>
<dbReference type="GeneID" id="24565685"/>